<dbReference type="Pfam" id="PF04994">
    <property type="entry name" value="TfoX_C"/>
    <property type="match status" value="1"/>
</dbReference>
<reference evidence="2 3" key="1">
    <citation type="submission" date="2019-12" db="EMBL/GenBank/DDBJ databases">
        <authorList>
            <person name="Yang R."/>
        </authorList>
    </citation>
    <scope>NUCLEOTIDE SEQUENCE [LARGE SCALE GENOMIC DNA]</scope>
    <source>
        <strain evidence="2 3">DONG20-135</strain>
    </source>
</reference>
<feature type="domain" description="TfoX C-terminal" evidence="1">
    <location>
        <begin position="2"/>
        <end position="78"/>
    </location>
</feature>
<reference evidence="2 3" key="2">
    <citation type="submission" date="2020-01" db="EMBL/GenBank/DDBJ databases">
        <title>Clostridiaceae sp. nov. isolated from the gut of human by culturomics.</title>
        <authorList>
            <person name="Chang Y."/>
        </authorList>
    </citation>
    <scope>NUCLEOTIDE SEQUENCE [LARGE SCALE GENOMIC DNA]</scope>
    <source>
        <strain evidence="2 3">DONG20-135</strain>
    </source>
</reference>
<organism evidence="2 3">
    <name type="scientific">Copranaerobaculum intestinale</name>
    <dbReference type="NCBI Taxonomy" id="2692629"/>
    <lineage>
        <taxon>Bacteria</taxon>
        <taxon>Bacillati</taxon>
        <taxon>Bacillota</taxon>
        <taxon>Erysipelotrichia</taxon>
        <taxon>Erysipelotrichales</taxon>
        <taxon>Erysipelotrichaceae</taxon>
        <taxon>Copranaerobaculum</taxon>
    </lineage>
</organism>
<sequence length="83" mass="9321">MSELHNLMNIGSYIEEKLYAAGIYDEKTLRELGSKEAFLKIRTMDDTVCIRVLYALEGALQGIKDSQLSASDKADLKAFFKSL</sequence>
<dbReference type="PANTHER" id="PTHR36121">
    <property type="entry name" value="PROTEIN SXY"/>
    <property type="match status" value="1"/>
</dbReference>
<protein>
    <submittedName>
        <fullName evidence="2">Competence protein TfoX</fullName>
    </submittedName>
</protein>
<evidence type="ECO:0000259" key="1">
    <source>
        <dbReference type="Pfam" id="PF04994"/>
    </source>
</evidence>
<name>A0A6N8U5D7_9FIRM</name>
<dbReference type="Gene3D" id="1.10.150.20">
    <property type="entry name" value="5' to 3' exonuclease, C-terminal subdomain"/>
    <property type="match status" value="1"/>
</dbReference>
<dbReference type="AlphaFoldDB" id="A0A6N8U5D7"/>
<dbReference type="InterPro" id="IPR007077">
    <property type="entry name" value="TfoX_C"/>
</dbReference>
<dbReference type="PANTHER" id="PTHR36121:SF1">
    <property type="entry name" value="PROTEIN SXY"/>
    <property type="match status" value="1"/>
</dbReference>
<proteinExistence type="predicted"/>
<dbReference type="EMBL" id="WUUQ01000001">
    <property type="protein sequence ID" value="MXQ73100.1"/>
    <property type="molecule type" value="Genomic_DNA"/>
</dbReference>
<keyword evidence="3" id="KW-1185">Reference proteome</keyword>
<dbReference type="InterPro" id="IPR047525">
    <property type="entry name" value="TfoX-like"/>
</dbReference>
<dbReference type="Proteomes" id="UP000434036">
    <property type="component" value="Unassembled WGS sequence"/>
</dbReference>
<comment type="caution">
    <text evidence="2">The sequence shown here is derived from an EMBL/GenBank/DDBJ whole genome shotgun (WGS) entry which is preliminary data.</text>
</comment>
<evidence type="ECO:0000313" key="2">
    <source>
        <dbReference type="EMBL" id="MXQ73100.1"/>
    </source>
</evidence>
<gene>
    <name evidence="2" type="ORF">GSF08_04015</name>
</gene>
<evidence type="ECO:0000313" key="3">
    <source>
        <dbReference type="Proteomes" id="UP000434036"/>
    </source>
</evidence>
<accession>A0A6N8U5D7</accession>
<dbReference type="RefSeq" id="WP_160624522.1">
    <property type="nucleotide sequence ID" value="NZ_WUUQ01000001.1"/>
</dbReference>